<dbReference type="EMBL" id="RYZI01000968">
    <property type="protein sequence ID" value="RWA03064.1"/>
    <property type="molecule type" value="Genomic_DNA"/>
</dbReference>
<organism evidence="1 2">
    <name type="scientific">Xylaria grammica</name>
    <dbReference type="NCBI Taxonomy" id="363999"/>
    <lineage>
        <taxon>Eukaryota</taxon>
        <taxon>Fungi</taxon>
        <taxon>Dikarya</taxon>
        <taxon>Ascomycota</taxon>
        <taxon>Pezizomycotina</taxon>
        <taxon>Sordariomycetes</taxon>
        <taxon>Xylariomycetidae</taxon>
        <taxon>Xylariales</taxon>
        <taxon>Xylariaceae</taxon>
        <taxon>Xylaria</taxon>
    </lineage>
</organism>
<evidence type="ECO:0000313" key="1">
    <source>
        <dbReference type="EMBL" id="RWA03064.1"/>
    </source>
</evidence>
<protein>
    <submittedName>
        <fullName evidence="1">Uncharacterized protein</fullName>
    </submittedName>
</protein>
<reference evidence="1 2" key="1">
    <citation type="submission" date="2018-12" db="EMBL/GenBank/DDBJ databases">
        <title>Draft genome sequence of Xylaria grammica IHI A82.</title>
        <authorList>
            <person name="Buettner E."/>
            <person name="Kellner H."/>
        </authorList>
    </citation>
    <scope>NUCLEOTIDE SEQUENCE [LARGE SCALE GENOMIC DNA]</scope>
    <source>
        <strain evidence="1 2">IHI A82</strain>
    </source>
</reference>
<comment type="caution">
    <text evidence="1">The sequence shown here is derived from an EMBL/GenBank/DDBJ whole genome shotgun (WGS) entry which is preliminary data.</text>
</comment>
<name>A0A439CLQ2_9PEZI</name>
<gene>
    <name evidence="1" type="ORF">EKO27_g12040</name>
</gene>
<accession>A0A439CLQ2</accession>
<evidence type="ECO:0000313" key="2">
    <source>
        <dbReference type="Proteomes" id="UP000286045"/>
    </source>
</evidence>
<keyword evidence="2" id="KW-1185">Reference proteome</keyword>
<dbReference type="Proteomes" id="UP000286045">
    <property type="component" value="Unassembled WGS sequence"/>
</dbReference>
<sequence length="26" mass="2852">MSLTEEPAMDLPIVDLDVFLSSRDSA</sequence>
<feature type="non-terminal residue" evidence="1">
    <location>
        <position position="26"/>
    </location>
</feature>
<proteinExistence type="predicted"/>
<dbReference type="AlphaFoldDB" id="A0A439CLQ2"/>